<feature type="transmembrane region" description="Helical" evidence="5">
    <location>
        <begin position="111"/>
        <end position="135"/>
    </location>
</feature>
<feature type="domain" description="Major facilitator superfamily (MFS) profile" evidence="6">
    <location>
        <begin position="20"/>
        <end position="469"/>
    </location>
</feature>
<dbReference type="PANTHER" id="PTHR42718">
    <property type="entry name" value="MAJOR FACILITATOR SUPERFAMILY MULTIDRUG TRANSPORTER MFSC"/>
    <property type="match status" value="1"/>
</dbReference>
<dbReference type="PROSITE" id="PS50850">
    <property type="entry name" value="MFS"/>
    <property type="match status" value="1"/>
</dbReference>
<keyword evidence="2 5" id="KW-0812">Transmembrane</keyword>
<dbReference type="Pfam" id="PF07690">
    <property type="entry name" value="MFS_1"/>
    <property type="match status" value="2"/>
</dbReference>
<feature type="transmembrane region" description="Helical" evidence="5">
    <location>
        <begin position="280"/>
        <end position="300"/>
    </location>
</feature>
<organism evidence="7 8">
    <name type="scientific">Wickerhamomyces anomalus (strain ATCC 58044 / CBS 1984 / NCYC 433 / NRRL Y-366-8)</name>
    <name type="common">Yeast</name>
    <name type="synonym">Hansenula anomala</name>
    <dbReference type="NCBI Taxonomy" id="683960"/>
    <lineage>
        <taxon>Eukaryota</taxon>
        <taxon>Fungi</taxon>
        <taxon>Dikarya</taxon>
        <taxon>Ascomycota</taxon>
        <taxon>Saccharomycotina</taxon>
        <taxon>Saccharomycetes</taxon>
        <taxon>Phaffomycetales</taxon>
        <taxon>Wickerhamomycetaceae</taxon>
        <taxon>Wickerhamomyces</taxon>
    </lineage>
</organism>
<dbReference type="GO" id="GO:0016020">
    <property type="term" value="C:membrane"/>
    <property type="evidence" value="ECO:0007669"/>
    <property type="project" value="UniProtKB-SubCell"/>
</dbReference>
<dbReference type="PANTHER" id="PTHR42718:SF14">
    <property type="entry name" value="AMINOTRIAZOLE RESISTANCE PROTEIN"/>
    <property type="match status" value="1"/>
</dbReference>
<name>A0A1E3PCJ0_WICAA</name>
<keyword evidence="4 5" id="KW-0472">Membrane</keyword>
<feature type="transmembrane region" description="Helical" evidence="5">
    <location>
        <begin position="372"/>
        <end position="394"/>
    </location>
</feature>
<dbReference type="InterPro" id="IPR011701">
    <property type="entry name" value="MFS"/>
</dbReference>
<dbReference type="EMBL" id="KV454208">
    <property type="protein sequence ID" value="ODQ62597.1"/>
    <property type="molecule type" value="Genomic_DNA"/>
</dbReference>
<dbReference type="CDD" id="cd17476">
    <property type="entry name" value="MFS_Amf1_MDR_like"/>
    <property type="match status" value="1"/>
</dbReference>
<evidence type="ECO:0000313" key="8">
    <source>
        <dbReference type="Proteomes" id="UP000094112"/>
    </source>
</evidence>
<dbReference type="GeneID" id="30202651"/>
<evidence type="ECO:0000256" key="2">
    <source>
        <dbReference type="ARBA" id="ARBA00022692"/>
    </source>
</evidence>
<dbReference type="OrthoDB" id="2130629at2759"/>
<dbReference type="InterPro" id="IPR036259">
    <property type="entry name" value="MFS_trans_sf"/>
</dbReference>
<feature type="transmembrane region" description="Helical" evidence="5">
    <location>
        <begin position="179"/>
        <end position="199"/>
    </location>
</feature>
<evidence type="ECO:0000256" key="5">
    <source>
        <dbReference type="SAM" id="Phobius"/>
    </source>
</evidence>
<dbReference type="GO" id="GO:0022857">
    <property type="term" value="F:transmembrane transporter activity"/>
    <property type="evidence" value="ECO:0007669"/>
    <property type="project" value="InterPro"/>
</dbReference>
<feature type="transmembrane region" description="Helical" evidence="5">
    <location>
        <begin position="57"/>
        <end position="75"/>
    </location>
</feature>
<dbReference type="Proteomes" id="UP000094112">
    <property type="component" value="Unassembled WGS sequence"/>
</dbReference>
<accession>A0A1E3PCJ0</accession>
<reference evidence="7 8" key="1">
    <citation type="journal article" date="2016" name="Proc. Natl. Acad. Sci. U.S.A.">
        <title>Comparative genomics of biotechnologically important yeasts.</title>
        <authorList>
            <person name="Riley R."/>
            <person name="Haridas S."/>
            <person name="Wolfe K.H."/>
            <person name="Lopes M.R."/>
            <person name="Hittinger C.T."/>
            <person name="Goeker M."/>
            <person name="Salamov A.A."/>
            <person name="Wisecaver J.H."/>
            <person name="Long T.M."/>
            <person name="Calvey C.H."/>
            <person name="Aerts A.L."/>
            <person name="Barry K.W."/>
            <person name="Choi C."/>
            <person name="Clum A."/>
            <person name="Coughlan A.Y."/>
            <person name="Deshpande S."/>
            <person name="Douglass A.P."/>
            <person name="Hanson S.J."/>
            <person name="Klenk H.-P."/>
            <person name="LaButti K.M."/>
            <person name="Lapidus A."/>
            <person name="Lindquist E.A."/>
            <person name="Lipzen A.M."/>
            <person name="Meier-Kolthoff J.P."/>
            <person name="Ohm R.A."/>
            <person name="Otillar R.P."/>
            <person name="Pangilinan J.L."/>
            <person name="Peng Y."/>
            <person name="Rokas A."/>
            <person name="Rosa C.A."/>
            <person name="Scheuner C."/>
            <person name="Sibirny A.A."/>
            <person name="Slot J.C."/>
            <person name="Stielow J.B."/>
            <person name="Sun H."/>
            <person name="Kurtzman C.P."/>
            <person name="Blackwell M."/>
            <person name="Grigoriev I.V."/>
            <person name="Jeffries T.W."/>
        </authorList>
    </citation>
    <scope>NUCLEOTIDE SEQUENCE [LARGE SCALE GENOMIC DNA]</scope>
    <source>
        <strain evidence="8">ATCC 58044 / CBS 1984 / NCYC 433 / NRRL Y-366-8</strain>
    </source>
</reference>
<feature type="transmembrane region" description="Helical" evidence="5">
    <location>
        <begin position="87"/>
        <end position="105"/>
    </location>
</feature>
<evidence type="ECO:0000256" key="3">
    <source>
        <dbReference type="ARBA" id="ARBA00022989"/>
    </source>
</evidence>
<protein>
    <recommendedName>
        <fullName evidence="6">Major facilitator superfamily (MFS) profile domain-containing protein</fullName>
    </recommendedName>
</protein>
<evidence type="ECO:0000313" key="7">
    <source>
        <dbReference type="EMBL" id="ODQ62597.1"/>
    </source>
</evidence>
<gene>
    <name evidence="7" type="ORF">WICANDRAFT_82592</name>
</gene>
<evidence type="ECO:0000256" key="4">
    <source>
        <dbReference type="ARBA" id="ARBA00023136"/>
    </source>
</evidence>
<feature type="transmembrane region" description="Helical" evidence="5">
    <location>
        <begin position="315"/>
        <end position="336"/>
    </location>
</feature>
<dbReference type="STRING" id="683960.A0A1E3PCJ0"/>
<dbReference type="Gene3D" id="1.20.1250.20">
    <property type="entry name" value="MFS general substrate transporter like domains"/>
    <property type="match status" value="2"/>
</dbReference>
<feature type="transmembrane region" description="Helical" evidence="5">
    <location>
        <begin position="211"/>
        <end position="230"/>
    </location>
</feature>
<dbReference type="InterPro" id="IPR020846">
    <property type="entry name" value="MFS_dom"/>
</dbReference>
<keyword evidence="3 5" id="KW-1133">Transmembrane helix</keyword>
<evidence type="ECO:0000259" key="6">
    <source>
        <dbReference type="PROSITE" id="PS50850"/>
    </source>
</evidence>
<keyword evidence="8" id="KW-1185">Reference proteome</keyword>
<dbReference type="RefSeq" id="XP_019041804.1">
    <property type="nucleotide sequence ID" value="XM_019185405.1"/>
</dbReference>
<feature type="transmembrane region" description="Helical" evidence="5">
    <location>
        <begin position="343"/>
        <end position="360"/>
    </location>
</feature>
<dbReference type="SUPFAM" id="SSF103473">
    <property type="entry name" value="MFS general substrate transporter"/>
    <property type="match status" value="2"/>
</dbReference>
<feature type="transmembrane region" description="Helical" evidence="5">
    <location>
        <begin position="445"/>
        <end position="467"/>
    </location>
</feature>
<feature type="transmembrane region" description="Helical" evidence="5">
    <location>
        <begin position="242"/>
        <end position="260"/>
    </location>
</feature>
<sequence length="500" mass="55037">MITVDPRPPAFKNAAHEISVVLLIMFAQLLNQAGTTQTLPMMNLLEKSFPNITPNDKVWFMAAFPLTSGAFILISGKFGDLYGLKKILLIGISWSLIWTLMTGIAGYSHNIVFFCLCRGFQGIGLAFILPSAIGIAGNLYPNGQRKALVFCFVAACAPTGATLGVVFGALTAQFGHWQWAYYSNAIVLALMGVCVVYCVPKIKPHHSSSKMDWLGAITGVTGLILFNFSFNQAPEVGWSSPYIIVLLIVGVLFLIAFFYIEKRVESPILPSEIMNTHLLLILSVIAFGWASFSIWTYYYWTFLLNLKNWTPLSGAASYGCLLFFGIVASLMVSVLIRKIRASYILFAAMCAFFIGITMLSTTPVHQTYFNMIFAQMVILSFGMDMSFPAASLVLSDTLPKRHQGMASSLVSTMINYSQSISLGFAGTAETKIFAKTHDLLKSYRAAMYVGVGLASISILLAIVLVICEQEEDHGESLELPEIQSYSLEKQRTNKKDIEDV</sequence>
<comment type="subcellular location">
    <subcellularLocation>
        <location evidence="1">Membrane</location>
        <topology evidence="1">Multi-pass membrane protein</topology>
    </subcellularLocation>
</comment>
<proteinExistence type="predicted"/>
<feature type="transmembrane region" description="Helical" evidence="5">
    <location>
        <begin position="147"/>
        <end position="167"/>
    </location>
</feature>
<evidence type="ECO:0000256" key="1">
    <source>
        <dbReference type="ARBA" id="ARBA00004141"/>
    </source>
</evidence>
<dbReference type="AlphaFoldDB" id="A0A1E3PCJ0"/>